<dbReference type="AlphaFoldDB" id="A0A1S1PNL5"/>
<dbReference type="Gene3D" id="1.50.10.20">
    <property type="match status" value="1"/>
</dbReference>
<dbReference type="OrthoDB" id="3286086at2"/>
<proteinExistence type="predicted"/>
<accession>A0A1S1PNL5</accession>
<evidence type="ECO:0008006" key="3">
    <source>
        <dbReference type="Google" id="ProtNLM"/>
    </source>
</evidence>
<gene>
    <name evidence="1" type="ORF">BBK14_25095</name>
</gene>
<dbReference type="Proteomes" id="UP000179769">
    <property type="component" value="Unassembled WGS sequence"/>
</dbReference>
<name>A0A1S1PNL5_9ACTN</name>
<dbReference type="RefSeq" id="WP_071065989.1">
    <property type="nucleotide sequence ID" value="NZ_MAXA01000243.1"/>
</dbReference>
<dbReference type="InterPro" id="IPR008930">
    <property type="entry name" value="Terpenoid_cyclase/PrenylTrfase"/>
</dbReference>
<dbReference type="SUPFAM" id="SSF48239">
    <property type="entry name" value="Terpenoid cyclases/Protein prenyltransferases"/>
    <property type="match status" value="1"/>
</dbReference>
<comment type="caution">
    <text evidence="1">The sequence shown here is derived from an EMBL/GenBank/DDBJ whole genome shotgun (WGS) entry which is preliminary data.</text>
</comment>
<evidence type="ECO:0000313" key="2">
    <source>
        <dbReference type="Proteomes" id="UP000179769"/>
    </source>
</evidence>
<reference evidence="2" key="1">
    <citation type="submission" date="2016-07" db="EMBL/GenBank/DDBJ databases">
        <title>Frankia sp. NRRL B-16219 Genome sequencing.</title>
        <authorList>
            <person name="Ghodhbane-Gtari F."/>
            <person name="Swanson E."/>
            <person name="Gueddou A."/>
            <person name="Louati M."/>
            <person name="Nouioui I."/>
            <person name="Hezbri K."/>
            <person name="Abebe-Akele F."/>
            <person name="Simpson S."/>
            <person name="Morris K."/>
            <person name="Thomas K."/>
            <person name="Gtari M."/>
            <person name="Tisa L.S."/>
        </authorList>
    </citation>
    <scope>NUCLEOTIDE SEQUENCE [LARGE SCALE GENOMIC DNA]</scope>
    <source>
        <strain evidence="2">NRRL B-16219</strain>
    </source>
</reference>
<keyword evidence="2" id="KW-1185">Reference proteome</keyword>
<organism evidence="1 2">
    <name type="scientific">Parafrankia soli</name>
    <dbReference type="NCBI Taxonomy" id="2599596"/>
    <lineage>
        <taxon>Bacteria</taxon>
        <taxon>Bacillati</taxon>
        <taxon>Actinomycetota</taxon>
        <taxon>Actinomycetes</taxon>
        <taxon>Frankiales</taxon>
        <taxon>Frankiaceae</taxon>
        <taxon>Parafrankia</taxon>
    </lineage>
</organism>
<dbReference type="EMBL" id="MAXA01000243">
    <property type="protein sequence ID" value="OHV22877.1"/>
    <property type="molecule type" value="Genomic_DNA"/>
</dbReference>
<protein>
    <recommendedName>
        <fullName evidence="3">Prenyltransferase</fullName>
    </recommendedName>
</protein>
<sequence length="290" mass="31192">MPVDVESAERFMLANARLLDRHLLAVLLHDAPVTPVLDALRAYRNPDGGFGHALEPDVRAPGSEPAATLHALEVITALGELAHPMVAEAAAWIATIADPDGGVPFVLPAAAAYPHAPWMVPTEGGSQLTFGIAGALWQAGSHEPWLRRATEWCWATLKSPDELSGYLLKFALGFLDQVPEPARAAAVIEDLRPRIEPDGSISVPGGTENERITPLALSPKPGGRSRALFTDDQIQADLDLLEKGQRDDGGWTFDWLGWSPGQSVEWRGLVTLQALETLTAHGRITLPRAV</sequence>
<evidence type="ECO:0000313" key="1">
    <source>
        <dbReference type="EMBL" id="OHV22877.1"/>
    </source>
</evidence>